<dbReference type="AlphaFoldDB" id="A0A1I8FJ91"/>
<evidence type="ECO:0000313" key="3">
    <source>
        <dbReference type="WBParaSite" id="maker-unitig_37116-snap-gene-0.1-mRNA-1"/>
    </source>
</evidence>
<accession>A0A1I8FJ91</accession>
<organism evidence="2 3">
    <name type="scientific">Macrostomum lignano</name>
    <dbReference type="NCBI Taxonomy" id="282301"/>
    <lineage>
        <taxon>Eukaryota</taxon>
        <taxon>Metazoa</taxon>
        <taxon>Spiralia</taxon>
        <taxon>Lophotrochozoa</taxon>
        <taxon>Platyhelminthes</taxon>
        <taxon>Rhabditophora</taxon>
        <taxon>Macrostomorpha</taxon>
        <taxon>Macrostomida</taxon>
        <taxon>Macrostomidae</taxon>
        <taxon>Macrostomum</taxon>
    </lineage>
</organism>
<dbReference type="Proteomes" id="UP000095280">
    <property type="component" value="Unplaced"/>
</dbReference>
<proteinExistence type="predicted"/>
<evidence type="ECO:0000256" key="1">
    <source>
        <dbReference type="SAM" id="MobiDB-lite"/>
    </source>
</evidence>
<protein>
    <submittedName>
        <fullName evidence="3">FZ domain-containing protein</fullName>
    </submittedName>
</protein>
<evidence type="ECO:0000313" key="2">
    <source>
        <dbReference type="Proteomes" id="UP000095280"/>
    </source>
</evidence>
<keyword evidence="2" id="KW-1185">Reference proteome</keyword>
<name>A0A1I8FJ91_9PLAT</name>
<feature type="region of interest" description="Disordered" evidence="1">
    <location>
        <begin position="264"/>
        <end position="283"/>
    </location>
</feature>
<dbReference type="WBParaSite" id="maker-unitig_37116-snap-gene-0.1-mRNA-1">
    <property type="protein sequence ID" value="maker-unitig_37116-snap-gene-0.1-mRNA-1"/>
    <property type="gene ID" value="maker-unitig_37116-snap-gene-0.1"/>
</dbReference>
<sequence length="283" mass="31011">IARKRPRFFSIDPRLGVAGPVHVYAGGAVPATPPARTTGWCWTPATGRHPRAVRSTRGFALQATASLRGPDNIADAEPRCTRYLQTAAAAQGGGACFHTSAELGNCTPAQAERSLCYVSANPVTEERTCIRGTGHLLPCPMGPQLEVMRRQFARPELLGLNLSAKNGKRIHEVLAYSIQRSDMDLRRCCTPILFVCRAAPRCLEDSATGFWPELKRLVPKDNRVENFCHHRSASTPLGLAAPFWQRCTRSGECVLGQQERVRRGGRAGQFTGKPSDFESEPFD</sequence>
<reference evidence="3" key="1">
    <citation type="submission" date="2016-11" db="UniProtKB">
        <authorList>
            <consortium name="WormBaseParasite"/>
        </authorList>
    </citation>
    <scope>IDENTIFICATION</scope>
</reference>